<evidence type="ECO:0000313" key="3">
    <source>
        <dbReference type="Proteomes" id="UP000283090"/>
    </source>
</evidence>
<gene>
    <name evidence="2" type="ORF">DFL_003769</name>
</gene>
<protein>
    <recommendedName>
        <fullName evidence="4">Peptidase S8/S53 domain-containing protein</fullName>
    </recommendedName>
</protein>
<keyword evidence="1" id="KW-0732">Signal</keyword>
<dbReference type="GO" id="GO:0004252">
    <property type="term" value="F:serine-type endopeptidase activity"/>
    <property type="evidence" value="ECO:0007669"/>
    <property type="project" value="InterPro"/>
</dbReference>
<accession>A0A437A2S4</accession>
<evidence type="ECO:0000256" key="1">
    <source>
        <dbReference type="SAM" id="SignalP"/>
    </source>
</evidence>
<reference evidence="2 3" key="1">
    <citation type="submission" date="2019-01" db="EMBL/GenBank/DDBJ databases">
        <title>Intercellular communication is required for trap formation in the nematode-trapping fungus Duddingtonia flagrans.</title>
        <authorList>
            <person name="Youssar L."/>
            <person name="Wernet V."/>
            <person name="Hensel N."/>
            <person name="Hildebrandt H.-G."/>
            <person name="Fischer R."/>
        </authorList>
    </citation>
    <scope>NUCLEOTIDE SEQUENCE [LARGE SCALE GENOMIC DNA]</scope>
    <source>
        <strain evidence="2 3">CBS H-5679</strain>
    </source>
</reference>
<dbReference type="STRING" id="97331.A0A437A2S4"/>
<evidence type="ECO:0000313" key="2">
    <source>
        <dbReference type="EMBL" id="RVD85448.1"/>
    </source>
</evidence>
<proteinExistence type="predicted"/>
<dbReference type="RefSeq" id="XP_067490992.1">
    <property type="nucleotide sequence ID" value="XM_067632754.1"/>
</dbReference>
<dbReference type="OrthoDB" id="5348896at2759"/>
<comment type="caution">
    <text evidence="2">The sequence shown here is derived from an EMBL/GenBank/DDBJ whole genome shotgun (WGS) entry which is preliminary data.</text>
</comment>
<dbReference type="EMBL" id="SAEB01000006">
    <property type="protein sequence ID" value="RVD85448.1"/>
    <property type="molecule type" value="Genomic_DNA"/>
</dbReference>
<dbReference type="GO" id="GO:0006508">
    <property type="term" value="P:proteolysis"/>
    <property type="evidence" value="ECO:0007669"/>
    <property type="project" value="InterPro"/>
</dbReference>
<organism evidence="2 3">
    <name type="scientific">Arthrobotrys flagrans</name>
    <name type="common">Nematode-trapping fungus</name>
    <name type="synonym">Trichothecium flagrans</name>
    <dbReference type="NCBI Taxonomy" id="97331"/>
    <lineage>
        <taxon>Eukaryota</taxon>
        <taxon>Fungi</taxon>
        <taxon>Dikarya</taxon>
        <taxon>Ascomycota</taxon>
        <taxon>Pezizomycotina</taxon>
        <taxon>Orbiliomycetes</taxon>
        <taxon>Orbiliales</taxon>
        <taxon>Orbiliaceae</taxon>
        <taxon>Arthrobotrys</taxon>
    </lineage>
</organism>
<dbReference type="AlphaFoldDB" id="A0A437A2S4"/>
<keyword evidence="3" id="KW-1185">Reference proteome</keyword>
<dbReference type="Gene3D" id="3.40.50.200">
    <property type="entry name" value="Peptidase S8/S53 domain"/>
    <property type="match status" value="1"/>
</dbReference>
<dbReference type="SUPFAM" id="SSF52743">
    <property type="entry name" value="Subtilisin-like"/>
    <property type="match status" value="1"/>
</dbReference>
<dbReference type="Proteomes" id="UP000283090">
    <property type="component" value="Unassembled WGS sequence"/>
</dbReference>
<feature type="chain" id="PRO_5019300867" description="Peptidase S8/S53 domain-containing protein" evidence="1">
    <location>
        <begin position="21"/>
        <end position="366"/>
    </location>
</feature>
<name>A0A437A2S4_ARTFL</name>
<feature type="signal peptide" evidence="1">
    <location>
        <begin position="1"/>
        <end position="20"/>
    </location>
</feature>
<evidence type="ECO:0008006" key="4">
    <source>
        <dbReference type="Google" id="ProtNLM"/>
    </source>
</evidence>
<dbReference type="InterPro" id="IPR036852">
    <property type="entry name" value="Peptidase_S8/S53_dom_sf"/>
</dbReference>
<sequence>MFRFTVLLWLLFAHTVTIYSEGTSQEAILRVFAIRKGHEKDKELDEVRKYVKTTVGSNEEETEERWALDHHGGVMWFYLKTTESIAKEIMEKWSTMIETSSILNFEDDAMEDQAVDITDDDIPETNPGAQGIRYSGDIHFNNLTKRALETKQDVRENCMLSQLPTYETPDPCLYFTDSKQGEGVMVYVVDNDFKHIKWGKSKDHVFIDPLDGLPSWIGFANHEIPPYDTVPANCYYRHGTAVLSKLLGAKYGVAKNVKPILVKVSDRNCRRSLLFRIEAYEKIIVDIRHKTLIFESQSLKAPNFIVLTTYSIPNNMFNRNKVELGDALDRHSQAIQTLTNMRNVAYIAVAGNGPSGGNQWTMHEVC</sequence>
<dbReference type="GeneID" id="93586080"/>
<dbReference type="VEuPathDB" id="FungiDB:DFL_003769"/>